<keyword evidence="2" id="KW-1185">Reference proteome</keyword>
<sequence length="77" mass="8451">MEESIKKLSESMGDLSTRLKRVEESITKSEPTIEEFITIKHKVVGAGIFGKWVWAGAGAIIGVLAAARREIFAWFAG</sequence>
<proteinExistence type="predicted"/>
<evidence type="ECO:0000313" key="1">
    <source>
        <dbReference type="EMBL" id="AWY03368.1"/>
    </source>
</evidence>
<dbReference type="Proteomes" id="UP000250998">
    <property type="component" value="Segment"/>
</dbReference>
<organism evidence="1 2">
    <name type="scientific">Escherichia phage phi G17</name>
    <dbReference type="NCBI Taxonomy" id="2234086"/>
    <lineage>
        <taxon>Viruses</taxon>
        <taxon>Duplodnaviria</taxon>
        <taxon>Heunggongvirae</taxon>
        <taxon>Uroviricota</taxon>
        <taxon>Caudoviricetes</taxon>
        <taxon>Schitoviridae</taxon>
        <taxon>Enquatrovirinae</taxon>
        <taxon>Gamaleyavirus</taxon>
        <taxon>Gamaleyavirus G17</taxon>
    </lineage>
</organism>
<dbReference type="RefSeq" id="YP_010659597.1">
    <property type="nucleotide sequence ID" value="NC_070870.1"/>
</dbReference>
<evidence type="ECO:0000313" key="2">
    <source>
        <dbReference type="Proteomes" id="UP000250998"/>
    </source>
</evidence>
<protein>
    <submittedName>
        <fullName evidence="1">Tail length tape-measure protein</fullName>
    </submittedName>
</protein>
<reference evidence="1 2" key="1">
    <citation type="submission" date="2018-05" db="EMBL/GenBank/DDBJ databases">
        <title>Complete genome sequence of phage G17, A novel E. coli O157 phage isolated from cattle in the North-West Province.</title>
        <authorList>
            <person name="Akindolire M.A."/>
            <person name="Ateba C.N."/>
        </authorList>
    </citation>
    <scope>NUCLEOTIDE SEQUENCE [LARGE SCALE GENOMIC DNA]</scope>
</reference>
<dbReference type="KEGG" id="vg:77935581"/>
<accession>A0A2Z4PZV5</accession>
<name>A0A2Z4PZV5_9CAUD</name>
<dbReference type="EMBL" id="MH358458">
    <property type="protein sequence ID" value="AWY03368.1"/>
    <property type="molecule type" value="Genomic_DNA"/>
</dbReference>
<dbReference type="GeneID" id="77935581"/>